<protein>
    <submittedName>
        <fullName evidence="3">Uncharacterized protein</fullName>
    </submittedName>
</protein>
<dbReference type="Proteomes" id="UP001501470">
    <property type="component" value="Unassembled WGS sequence"/>
</dbReference>
<evidence type="ECO:0000256" key="1">
    <source>
        <dbReference type="SAM" id="MobiDB-lite"/>
    </source>
</evidence>
<organism evidence="3 4">
    <name type="scientific">Dactylosporangium maewongense</name>
    <dbReference type="NCBI Taxonomy" id="634393"/>
    <lineage>
        <taxon>Bacteria</taxon>
        <taxon>Bacillati</taxon>
        <taxon>Actinomycetota</taxon>
        <taxon>Actinomycetes</taxon>
        <taxon>Micromonosporales</taxon>
        <taxon>Micromonosporaceae</taxon>
        <taxon>Dactylosporangium</taxon>
    </lineage>
</organism>
<evidence type="ECO:0000313" key="4">
    <source>
        <dbReference type="Proteomes" id="UP001501470"/>
    </source>
</evidence>
<keyword evidence="4" id="KW-1185">Reference proteome</keyword>
<evidence type="ECO:0000313" key="3">
    <source>
        <dbReference type="EMBL" id="GAA1563521.1"/>
    </source>
</evidence>
<sequence length="190" mass="20410">MTGRDRQWRIPTGHPLPATPGAWRAGLRDLASRWPTNEQQIRTDRARQALQAWGQQFEPADASPAARAQADEAFLRAVAHLLDPLQGRPVPPLGLDRAHFQGIARQIRGEKVAQRRRRVHRCRTVLATAVVVGVAAMLSQPLPDGAPLLGLLPPAQVAVRHPAVAGGFRPGRDAGDPGDVDDTGLGGRAS</sequence>
<keyword evidence="2" id="KW-1133">Transmembrane helix</keyword>
<comment type="caution">
    <text evidence="3">The sequence shown here is derived from an EMBL/GenBank/DDBJ whole genome shotgun (WGS) entry which is preliminary data.</text>
</comment>
<proteinExistence type="predicted"/>
<feature type="transmembrane region" description="Helical" evidence="2">
    <location>
        <begin position="124"/>
        <end position="142"/>
    </location>
</feature>
<evidence type="ECO:0000256" key="2">
    <source>
        <dbReference type="SAM" id="Phobius"/>
    </source>
</evidence>
<keyword evidence="2" id="KW-0472">Membrane</keyword>
<dbReference type="EMBL" id="BAAAQD010000033">
    <property type="protein sequence ID" value="GAA1563521.1"/>
    <property type="molecule type" value="Genomic_DNA"/>
</dbReference>
<keyword evidence="2" id="KW-0812">Transmembrane</keyword>
<feature type="region of interest" description="Disordered" evidence="1">
    <location>
        <begin position="166"/>
        <end position="190"/>
    </location>
</feature>
<dbReference type="RefSeq" id="WP_344512546.1">
    <property type="nucleotide sequence ID" value="NZ_BAAAQD010000033.1"/>
</dbReference>
<gene>
    <name evidence="3" type="ORF">GCM10009827_101420</name>
</gene>
<name>A0ABP4NLT5_9ACTN</name>
<reference evidence="4" key="1">
    <citation type="journal article" date="2019" name="Int. J. Syst. Evol. Microbiol.">
        <title>The Global Catalogue of Microorganisms (GCM) 10K type strain sequencing project: providing services to taxonomists for standard genome sequencing and annotation.</title>
        <authorList>
            <consortium name="The Broad Institute Genomics Platform"/>
            <consortium name="The Broad Institute Genome Sequencing Center for Infectious Disease"/>
            <person name="Wu L."/>
            <person name="Ma J."/>
        </authorList>
    </citation>
    <scope>NUCLEOTIDE SEQUENCE [LARGE SCALE GENOMIC DNA]</scope>
    <source>
        <strain evidence="4">JCM 15933</strain>
    </source>
</reference>
<feature type="region of interest" description="Disordered" evidence="1">
    <location>
        <begin position="1"/>
        <end position="20"/>
    </location>
</feature>
<accession>A0ABP4NLT5</accession>